<protein>
    <submittedName>
        <fullName evidence="1">Uncharacterized protein</fullName>
    </submittedName>
</protein>
<dbReference type="Proteomes" id="UP000735302">
    <property type="component" value="Unassembled WGS sequence"/>
</dbReference>
<proteinExistence type="predicted"/>
<comment type="caution">
    <text evidence="1">The sequence shown here is derived from an EMBL/GenBank/DDBJ whole genome shotgun (WGS) entry which is preliminary data.</text>
</comment>
<organism evidence="1 2">
    <name type="scientific">Plakobranchus ocellatus</name>
    <dbReference type="NCBI Taxonomy" id="259542"/>
    <lineage>
        <taxon>Eukaryota</taxon>
        <taxon>Metazoa</taxon>
        <taxon>Spiralia</taxon>
        <taxon>Lophotrochozoa</taxon>
        <taxon>Mollusca</taxon>
        <taxon>Gastropoda</taxon>
        <taxon>Heterobranchia</taxon>
        <taxon>Euthyneura</taxon>
        <taxon>Panpulmonata</taxon>
        <taxon>Sacoglossa</taxon>
        <taxon>Placobranchoidea</taxon>
        <taxon>Plakobranchidae</taxon>
        <taxon>Plakobranchus</taxon>
    </lineage>
</organism>
<sequence>MQSDSICTGSHIRGITKYQYPNPDHNEARNQLLAARSQERGKHHLGRGKIYSSSSCEGDLLKSLLKKFITQRRRIKKTSVLNVLTFLCQNITCPGRKHRYLP</sequence>
<dbReference type="EMBL" id="BLXT01005398">
    <property type="protein sequence ID" value="GFO22515.1"/>
    <property type="molecule type" value="Genomic_DNA"/>
</dbReference>
<name>A0AAV4BTQ4_9GAST</name>
<evidence type="ECO:0000313" key="1">
    <source>
        <dbReference type="EMBL" id="GFO22515.1"/>
    </source>
</evidence>
<gene>
    <name evidence="1" type="ORF">PoB_004902000</name>
</gene>
<evidence type="ECO:0000313" key="2">
    <source>
        <dbReference type="Proteomes" id="UP000735302"/>
    </source>
</evidence>
<keyword evidence="2" id="KW-1185">Reference proteome</keyword>
<accession>A0AAV4BTQ4</accession>
<reference evidence="1 2" key="1">
    <citation type="journal article" date="2021" name="Elife">
        <title>Chloroplast acquisition without the gene transfer in kleptoplastic sea slugs, Plakobranchus ocellatus.</title>
        <authorList>
            <person name="Maeda T."/>
            <person name="Takahashi S."/>
            <person name="Yoshida T."/>
            <person name="Shimamura S."/>
            <person name="Takaki Y."/>
            <person name="Nagai Y."/>
            <person name="Toyoda A."/>
            <person name="Suzuki Y."/>
            <person name="Arimoto A."/>
            <person name="Ishii H."/>
            <person name="Satoh N."/>
            <person name="Nishiyama T."/>
            <person name="Hasebe M."/>
            <person name="Maruyama T."/>
            <person name="Minagawa J."/>
            <person name="Obokata J."/>
            <person name="Shigenobu S."/>
        </authorList>
    </citation>
    <scope>NUCLEOTIDE SEQUENCE [LARGE SCALE GENOMIC DNA]</scope>
</reference>
<dbReference type="AlphaFoldDB" id="A0AAV4BTQ4"/>